<dbReference type="CDD" id="cd12358">
    <property type="entry name" value="RRM1_VICKZ"/>
    <property type="match status" value="1"/>
</dbReference>
<comment type="similarity">
    <text evidence="1">Belongs to the RRM IMP/VICKZ family.</text>
</comment>
<dbReference type="PROSITE" id="PS50084">
    <property type="entry name" value="KH_TYPE_1"/>
    <property type="match status" value="4"/>
</dbReference>
<keyword evidence="3" id="KW-0677">Repeat</keyword>
<dbReference type="SUPFAM" id="SSF54928">
    <property type="entry name" value="RNA-binding domain, RBD"/>
    <property type="match status" value="1"/>
</dbReference>
<dbReference type="OrthoDB" id="752362at2759"/>
<dbReference type="GO" id="GO:0003730">
    <property type="term" value="F:mRNA 3'-UTR binding"/>
    <property type="evidence" value="ECO:0000318"/>
    <property type="project" value="GO_Central"/>
</dbReference>
<feature type="compositionally biased region" description="Gly residues" evidence="7">
    <location>
        <begin position="399"/>
        <end position="411"/>
    </location>
</feature>
<dbReference type="RefSeq" id="XP_030846335.1">
    <property type="nucleotide sequence ID" value="XM_030990475.1"/>
</dbReference>
<reference evidence="10" key="1">
    <citation type="submission" date="2015-02" db="EMBL/GenBank/DDBJ databases">
        <title>Genome sequencing for Strongylocentrotus purpuratus.</title>
        <authorList>
            <person name="Murali S."/>
            <person name="Liu Y."/>
            <person name="Vee V."/>
            <person name="English A."/>
            <person name="Wang M."/>
            <person name="Skinner E."/>
            <person name="Han Y."/>
            <person name="Muzny D.M."/>
            <person name="Worley K.C."/>
            <person name="Gibbs R.A."/>
        </authorList>
    </citation>
    <scope>NUCLEOTIDE SEQUENCE</scope>
</reference>
<evidence type="ECO:0000259" key="8">
    <source>
        <dbReference type="PROSITE" id="PS50102"/>
    </source>
</evidence>
<keyword evidence="10" id="KW-1185">Reference proteome</keyword>
<feature type="domain" description="RRM" evidence="8">
    <location>
        <begin position="2"/>
        <end position="74"/>
    </location>
</feature>
<reference evidence="9" key="2">
    <citation type="submission" date="2021-01" db="UniProtKB">
        <authorList>
            <consortium name="EnsemblMetazoa"/>
        </authorList>
    </citation>
    <scope>IDENTIFICATION</scope>
</reference>
<dbReference type="CDD" id="cd22402">
    <property type="entry name" value="KH-I_IGF2BP_rpt3"/>
    <property type="match status" value="1"/>
</dbReference>
<dbReference type="SMART" id="SM00360">
    <property type="entry name" value="RRM"/>
    <property type="match status" value="2"/>
</dbReference>
<dbReference type="GO" id="GO:0005634">
    <property type="term" value="C:nucleus"/>
    <property type="evidence" value="ECO:0000318"/>
    <property type="project" value="GO_Central"/>
</dbReference>
<dbReference type="Gene3D" id="3.30.70.330">
    <property type="match status" value="2"/>
</dbReference>
<dbReference type="InterPro" id="IPR004088">
    <property type="entry name" value="KH_dom_type_1"/>
</dbReference>
<dbReference type="GeneID" id="576835"/>
<dbReference type="CDD" id="cd22401">
    <property type="entry name" value="KH-I_IGF2BP_rpt2"/>
    <property type="match status" value="1"/>
</dbReference>
<dbReference type="InterPro" id="IPR012677">
    <property type="entry name" value="Nucleotide-bd_a/b_plait_sf"/>
</dbReference>
<feature type="domain" description="RRM" evidence="8">
    <location>
        <begin position="93"/>
        <end position="170"/>
    </location>
</feature>
<dbReference type="EnsemblMetazoa" id="XM_030990475">
    <property type="protein sequence ID" value="XP_030846335"/>
    <property type="gene ID" value="LOC576835"/>
</dbReference>
<feature type="region of interest" description="Disordered" evidence="7">
    <location>
        <begin position="557"/>
        <end position="593"/>
    </location>
</feature>
<dbReference type="GO" id="GO:0007399">
    <property type="term" value="P:nervous system development"/>
    <property type="evidence" value="ECO:0000318"/>
    <property type="project" value="GO_Central"/>
</dbReference>
<dbReference type="OMA" id="AKDTKTX"/>
<protein>
    <recommendedName>
        <fullName evidence="8">RRM domain-containing protein</fullName>
    </recommendedName>
</protein>
<evidence type="ECO:0000256" key="2">
    <source>
        <dbReference type="ARBA" id="ARBA00022448"/>
    </source>
</evidence>
<dbReference type="CDD" id="cd22400">
    <property type="entry name" value="KH-I_IGF2BP_rpt1"/>
    <property type="match status" value="1"/>
</dbReference>
<dbReference type="GO" id="GO:0051028">
    <property type="term" value="P:mRNA transport"/>
    <property type="evidence" value="ECO:0007669"/>
    <property type="project" value="UniProtKB-KW"/>
</dbReference>
<dbReference type="Pfam" id="PF00013">
    <property type="entry name" value="KH_1"/>
    <property type="match status" value="4"/>
</dbReference>
<dbReference type="Proteomes" id="UP000007110">
    <property type="component" value="Unassembled WGS sequence"/>
</dbReference>
<evidence type="ECO:0000256" key="7">
    <source>
        <dbReference type="SAM" id="MobiDB-lite"/>
    </source>
</evidence>
<name>A0A7M7P7N0_STRPU</name>
<keyword evidence="4" id="KW-0509">mRNA transport</keyword>
<dbReference type="Pfam" id="PF00076">
    <property type="entry name" value="RRM_1"/>
    <property type="match status" value="2"/>
</dbReference>
<keyword evidence="5" id="KW-0810">Translation regulation</keyword>
<dbReference type="GO" id="GO:0005829">
    <property type="term" value="C:cytosol"/>
    <property type="evidence" value="ECO:0000318"/>
    <property type="project" value="GO_Central"/>
</dbReference>
<organism evidence="9 10">
    <name type="scientific">Strongylocentrotus purpuratus</name>
    <name type="common">Purple sea urchin</name>
    <dbReference type="NCBI Taxonomy" id="7668"/>
    <lineage>
        <taxon>Eukaryota</taxon>
        <taxon>Metazoa</taxon>
        <taxon>Echinodermata</taxon>
        <taxon>Eleutherozoa</taxon>
        <taxon>Echinozoa</taxon>
        <taxon>Echinoidea</taxon>
        <taxon>Euechinoidea</taxon>
        <taxon>Echinacea</taxon>
        <taxon>Camarodonta</taxon>
        <taxon>Echinidea</taxon>
        <taxon>Strongylocentrotidae</taxon>
        <taxon>Strongylocentrotus</taxon>
    </lineage>
</organism>
<keyword evidence="6" id="KW-0694">RNA-binding</keyword>
<evidence type="ECO:0000256" key="3">
    <source>
        <dbReference type="ARBA" id="ARBA00022737"/>
    </source>
</evidence>
<dbReference type="InterPro" id="IPR035979">
    <property type="entry name" value="RBD_domain_sf"/>
</dbReference>
<feature type="compositionally biased region" description="Gly residues" evidence="7">
    <location>
        <begin position="429"/>
        <end position="439"/>
    </location>
</feature>
<dbReference type="CDD" id="cd22403">
    <property type="entry name" value="KH-I_IGF2BP_rpt4"/>
    <property type="match status" value="1"/>
</dbReference>
<evidence type="ECO:0000256" key="4">
    <source>
        <dbReference type="ARBA" id="ARBA00022816"/>
    </source>
</evidence>
<feature type="compositionally biased region" description="Low complexity" evidence="7">
    <location>
        <begin position="636"/>
        <end position="662"/>
    </location>
</feature>
<dbReference type="Gene3D" id="3.30.310.210">
    <property type="match status" value="1"/>
</dbReference>
<dbReference type="FunCoup" id="A0A7M7P7N0">
    <property type="interactions" value="1230"/>
</dbReference>
<sequence length="662" mass="72588">MNKLYVGKLSRDVTEDELRKLFEDNDIPVQEILMKKNGFAFVDVSNEELVEKATEKLNGYHLQGGHIKVEPSVPRKARSQMENGSTGNQGNRLKIIIMNVPTKVEHKEIEKLATTFGTVTLFEASPSKNDSGTYAVVVTYELPEQAEQAIRQLNNFEYQESKLRVKFKNGGRGGPGGRFNNRNQGGPGGMYHQQQNVPDTSNFPVRILVRSEFVGAIIGKGGNNIRAITKETGCKVDIHRKDNIGSSEKVQAVTICGEPQQVTETIKKIVEVMIKESSEESHTDMPLKVLAHNALVGRLIGKSGSSINSIMEDSKAKVTVSLIQDLTVFNPERTVTIYGTPEQCIAAEALISKKLRKAYESYIQNLQPQQHDLFPGLNHMSLMSGGMHHPGQQGPPGPHYGGHGGPGGPFDGGPHYPNQPPMNMPHGGPQQGGGGGGGMNQEPSETTYLFVPREAVGALIGVGGKNIRNTARASNATIRIAPAGNEDSNERCVKIIGTPESQWRAQFYIYDRIRSEGILGSGEVHLRSEIAVPSQLVGRIIGKRGQRVRELQRVTGARVEVPRRRGDGAGDEGSGTPEPPTESNNQNGNNSGDVVVKLEGHFYANQAAQRRIRQAHQEYVQRQNFQGRPGGRRFYRGGPNNQHGGPNQQQQPQQQQQQQQQQ</sequence>
<dbReference type="InParanoid" id="A0A7M7P7N0"/>
<dbReference type="SUPFAM" id="SSF54791">
    <property type="entry name" value="Eukaryotic type KH-domain (KH-domain type I)"/>
    <property type="match status" value="4"/>
</dbReference>
<feature type="region of interest" description="Disordered" evidence="7">
    <location>
        <begin position="168"/>
        <end position="189"/>
    </location>
</feature>
<keyword evidence="2" id="KW-0813">Transport</keyword>
<dbReference type="AlphaFoldDB" id="A0A7M7P7N0"/>
<dbReference type="KEGG" id="spu:576835"/>
<dbReference type="InterPro" id="IPR036612">
    <property type="entry name" value="KH_dom_type_1_sf"/>
</dbReference>
<dbReference type="SMART" id="SM00322">
    <property type="entry name" value="KH"/>
    <property type="match status" value="4"/>
</dbReference>
<evidence type="ECO:0000256" key="5">
    <source>
        <dbReference type="ARBA" id="ARBA00022845"/>
    </source>
</evidence>
<dbReference type="InterPro" id="IPR004087">
    <property type="entry name" value="KH_dom"/>
</dbReference>
<evidence type="ECO:0000256" key="1">
    <source>
        <dbReference type="ARBA" id="ARBA00009094"/>
    </source>
</evidence>
<feature type="region of interest" description="Disordered" evidence="7">
    <location>
        <begin position="386"/>
        <end position="444"/>
    </location>
</feature>
<dbReference type="GO" id="GO:0006417">
    <property type="term" value="P:regulation of translation"/>
    <property type="evidence" value="ECO:0007669"/>
    <property type="project" value="UniProtKB-KW"/>
</dbReference>
<feature type="compositionally biased region" description="Polar residues" evidence="7">
    <location>
        <begin position="581"/>
        <end position="592"/>
    </location>
</feature>
<evidence type="ECO:0000313" key="10">
    <source>
        <dbReference type="Proteomes" id="UP000007110"/>
    </source>
</evidence>
<accession>A0A7M7P7N0</accession>
<proteinExistence type="inferred from homology"/>
<dbReference type="GO" id="GO:0005737">
    <property type="term" value="C:cytoplasm"/>
    <property type="evidence" value="ECO:0000318"/>
    <property type="project" value="GO_Central"/>
</dbReference>
<dbReference type="PROSITE" id="PS50102">
    <property type="entry name" value="RRM"/>
    <property type="match status" value="2"/>
</dbReference>
<feature type="region of interest" description="Disordered" evidence="7">
    <location>
        <begin position="618"/>
        <end position="662"/>
    </location>
</feature>
<evidence type="ECO:0000256" key="6">
    <source>
        <dbReference type="PROSITE-ProRule" id="PRU00176"/>
    </source>
</evidence>
<evidence type="ECO:0000313" key="9">
    <source>
        <dbReference type="EnsemblMetazoa" id="XP_030846335"/>
    </source>
</evidence>
<dbReference type="GO" id="GO:0010468">
    <property type="term" value="P:regulation of gene expression"/>
    <property type="evidence" value="ECO:0000318"/>
    <property type="project" value="GO_Central"/>
</dbReference>
<dbReference type="InterPro" id="IPR000504">
    <property type="entry name" value="RRM_dom"/>
</dbReference>
<dbReference type="PANTHER" id="PTHR10288">
    <property type="entry name" value="KH DOMAIN CONTAINING RNA BINDING PROTEIN"/>
    <property type="match status" value="1"/>
</dbReference>
<dbReference type="Gene3D" id="3.30.1370.10">
    <property type="entry name" value="K Homology domain, type 1"/>
    <property type="match status" value="2"/>
</dbReference>